<dbReference type="EMBL" id="WGGD01000005">
    <property type="protein sequence ID" value="MUN29435.1"/>
    <property type="molecule type" value="Genomic_DNA"/>
</dbReference>
<dbReference type="SUPFAM" id="SSF103473">
    <property type="entry name" value="MFS general substrate transporter"/>
    <property type="match status" value="1"/>
</dbReference>
<feature type="transmembrane region" description="Helical" evidence="1">
    <location>
        <begin position="77"/>
        <end position="94"/>
    </location>
</feature>
<keyword evidence="1" id="KW-0812">Transmembrane</keyword>
<feature type="transmembrane region" description="Helical" evidence="1">
    <location>
        <begin position="165"/>
        <end position="185"/>
    </location>
</feature>
<organism evidence="2 3">
    <name type="scientific">Sulfuracidifex metallicus DSM 6482 = JCM 9184</name>
    <dbReference type="NCBI Taxonomy" id="523847"/>
    <lineage>
        <taxon>Archaea</taxon>
        <taxon>Thermoproteota</taxon>
        <taxon>Thermoprotei</taxon>
        <taxon>Sulfolobales</taxon>
        <taxon>Sulfolobaceae</taxon>
        <taxon>Sulfuracidifex</taxon>
    </lineage>
</organism>
<dbReference type="RefSeq" id="WP_156017008.1">
    <property type="nucleotide sequence ID" value="NZ_WGGD01000005.1"/>
</dbReference>
<accession>A0A6A9QQ74</accession>
<feature type="transmembrane region" description="Helical" evidence="1">
    <location>
        <begin position="355"/>
        <end position="377"/>
    </location>
</feature>
<dbReference type="InterPro" id="IPR011701">
    <property type="entry name" value="MFS"/>
</dbReference>
<feature type="transmembrane region" description="Helical" evidence="1">
    <location>
        <begin position="273"/>
        <end position="290"/>
    </location>
</feature>
<sequence length="389" mass="43346">MNRTRSSIYLIIIVILATVSARSVNNMISTTVPLVSKYQLLFTNSEVGALSALGFVATFISTSVINPFLSSTKRKKFFITASGISIPLLIAFYLSNSITIWINAIIFGIIYGIILPNLITIASMAGDRRSSERLLNIYSMSLSLSLVIGPVIETFLLTRFTYNDIFLLFVPLALPLFLVSWKFNFPESIKSDNKSSAFKSVIKNEGLISAILAITTYNVPFGIITTFFAIYAKEVFNVPRAEAYSIFIPFYLVSFSTRLLMSIRPFDFLKKPLAFSILLTAIGLSIVALAPSFEIMIIGMLILGVPHGSIFPMTTVMISRATTPAERSAANSYFIAYNNILFTVLPPTYGVLVSLLFFRIPILMLLIPMVIASFLLYKKYWNSKVMRPY</sequence>
<feature type="transmembrane region" description="Helical" evidence="1">
    <location>
        <begin position="47"/>
        <end position="65"/>
    </location>
</feature>
<feature type="transmembrane region" description="Helical" evidence="1">
    <location>
        <begin position="134"/>
        <end position="153"/>
    </location>
</feature>
<evidence type="ECO:0000256" key="1">
    <source>
        <dbReference type="SAM" id="Phobius"/>
    </source>
</evidence>
<dbReference type="Pfam" id="PF07690">
    <property type="entry name" value="MFS_1"/>
    <property type="match status" value="2"/>
</dbReference>
<keyword evidence="1" id="KW-1133">Transmembrane helix</keyword>
<keyword evidence="3" id="KW-1185">Reference proteome</keyword>
<feature type="transmembrane region" description="Helical" evidence="1">
    <location>
        <begin position="100"/>
        <end position="122"/>
    </location>
</feature>
<protein>
    <submittedName>
        <fullName evidence="2">MFS transporter</fullName>
    </submittedName>
</protein>
<dbReference type="Gene3D" id="1.20.1250.20">
    <property type="entry name" value="MFS general substrate transporter like domains"/>
    <property type="match status" value="2"/>
</dbReference>
<dbReference type="GO" id="GO:0022857">
    <property type="term" value="F:transmembrane transporter activity"/>
    <property type="evidence" value="ECO:0007669"/>
    <property type="project" value="InterPro"/>
</dbReference>
<feature type="transmembrane region" description="Helical" evidence="1">
    <location>
        <begin position="296"/>
        <end position="318"/>
    </location>
</feature>
<dbReference type="PANTHER" id="PTHR23531:SF1">
    <property type="entry name" value="QUINOLENE RESISTANCE PROTEIN NORA"/>
    <property type="match status" value="1"/>
</dbReference>
<feature type="transmembrane region" description="Helical" evidence="1">
    <location>
        <begin position="206"/>
        <end position="231"/>
    </location>
</feature>
<comment type="caution">
    <text evidence="2">The sequence shown here is derived from an EMBL/GenBank/DDBJ whole genome shotgun (WGS) entry which is preliminary data.</text>
</comment>
<dbReference type="PANTHER" id="PTHR23531">
    <property type="entry name" value="QUINOLENE RESISTANCE PROTEIN NORA"/>
    <property type="match status" value="1"/>
</dbReference>
<dbReference type="AlphaFoldDB" id="A0A6A9QQ74"/>
<feature type="transmembrane region" description="Helical" evidence="1">
    <location>
        <begin position="330"/>
        <end position="349"/>
    </location>
</feature>
<dbReference type="InterPro" id="IPR052714">
    <property type="entry name" value="MFS_Exporter"/>
</dbReference>
<keyword evidence="1" id="KW-0472">Membrane</keyword>
<dbReference type="InterPro" id="IPR036259">
    <property type="entry name" value="MFS_trans_sf"/>
</dbReference>
<gene>
    <name evidence="2" type="ORF">GC250_08295</name>
</gene>
<proteinExistence type="predicted"/>
<evidence type="ECO:0000313" key="3">
    <source>
        <dbReference type="Proteomes" id="UP000470772"/>
    </source>
</evidence>
<name>A0A6A9QQ74_SULME</name>
<dbReference type="Proteomes" id="UP000470772">
    <property type="component" value="Unassembled WGS sequence"/>
</dbReference>
<evidence type="ECO:0000313" key="2">
    <source>
        <dbReference type="EMBL" id="MUN29435.1"/>
    </source>
</evidence>
<reference evidence="2 3" key="1">
    <citation type="submission" date="2019-10" db="EMBL/GenBank/DDBJ databases">
        <title>Sequencing and Assembly of Multiple Reported Metal-Biooxidizing Members of the Extremely Thermoacidophilic Archaeal Family Sulfolobaceae.</title>
        <authorList>
            <person name="Counts J.A."/>
            <person name="Kelly R.M."/>
        </authorList>
    </citation>
    <scope>NUCLEOTIDE SEQUENCE [LARGE SCALE GENOMIC DNA]</scope>
    <source>
        <strain evidence="2 3">DSM 6482</strain>
    </source>
</reference>
<feature type="transmembrane region" description="Helical" evidence="1">
    <location>
        <begin position="243"/>
        <end position="261"/>
    </location>
</feature>